<dbReference type="Pfam" id="PF00035">
    <property type="entry name" value="dsrm"/>
    <property type="match status" value="1"/>
</dbReference>
<feature type="compositionally biased region" description="Basic and acidic residues" evidence="17">
    <location>
        <begin position="135"/>
        <end position="147"/>
    </location>
</feature>
<feature type="region of interest" description="Disordered" evidence="17">
    <location>
        <begin position="1"/>
        <end position="27"/>
    </location>
</feature>
<dbReference type="InterPro" id="IPR033656">
    <property type="entry name" value="HisRS_anticodon"/>
</dbReference>
<dbReference type="SUPFAM" id="SSF52540">
    <property type="entry name" value="P-loop containing nucleoside triphosphate hydrolases"/>
    <property type="match status" value="1"/>
</dbReference>
<dbReference type="FunFam" id="3.40.50.300:FF:000526">
    <property type="entry name" value="DExH-box ATP-dependent RNA helicase DExH3"/>
    <property type="match status" value="1"/>
</dbReference>
<dbReference type="InterPro" id="IPR045864">
    <property type="entry name" value="aa-tRNA-synth_II/BPL/LPL"/>
</dbReference>
<dbReference type="eggNOG" id="KOG1936">
    <property type="taxonomic scope" value="Eukaryota"/>
</dbReference>
<dbReference type="GO" id="GO:0005634">
    <property type="term" value="C:nucleus"/>
    <property type="evidence" value="ECO:0000318"/>
    <property type="project" value="GO_Central"/>
</dbReference>
<accession>D8S8H4</accession>
<dbReference type="CDD" id="cd18791">
    <property type="entry name" value="SF2_C_RHA"/>
    <property type="match status" value="1"/>
</dbReference>
<evidence type="ECO:0000256" key="6">
    <source>
        <dbReference type="ARBA" id="ARBA00022801"/>
    </source>
</evidence>
<dbReference type="SUPFAM" id="SSF55681">
    <property type="entry name" value="Class II aaRS and biotin synthetases"/>
    <property type="match status" value="1"/>
</dbReference>
<dbReference type="InterPro" id="IPR011709">
    <property type="entry name" value="DEAD-box_helicase_OB_fold"/>
</dbReference>
<dbReference type="EC" id="6.1.1.21" evidence="3"/>
<sequence>MAFNRAQPRGYYEYSEDDDLDDRNGGPPAENLHYVNLDEWRLRLTKFLRNKEQTEIISREARDRRYIEPLTLLAKEMGLHCQMFGKAVAISKKPLPHYRPDLDDKRPQREVSFSILTHRRTNALLEQHLRLKRMSADTSRRALRGPERSASSYEESPTTTMQRSRRLEAKMKEWEESEEGQKMMTIRRNLPSFKEKAGLLEVIAKNQVVVISGETGCGKTTQLPQYILEAEIEAGRGGSCNIICTQPRRISAVSVAERVASERGEVIGETIGYQVRLEGIRSRNTRLLFCTTGILLRRLLTDPSLKGVTHVIVDEIHERGMNEDFLLVILKELLPQRPDLRLVLMSATLNAELFSKYFSKAPTAHIPGFTYPVKSHFLEDVLDLTGYRLNQFNQVDDYGQDKLWKMQKQLAARKRKSPVATLAEEAMASQAYNDRSAGTRESLSCWNSDILNFNLIQATLLHICKQAREGAVLKLIFEHPPPGVRKIVLATNMAETSITINDVVFVVDVGKAKETSYDALNNTPCLLPTWISKASSRQRRGRAGRVKPGECYHLYPKAVHEAFAEYQLPELLRTPLHSLCLQIKSLQLGDVAMFLSKAMQPPESLAVKNALEYLTTIGALDEQQELTDLGRILALLPVEPRLGKMLIMGSIFRCLDPVLTIAAGLAARDPFIMPMDKRNLADQAKYDFAGREASDHIGLVRAFEGWEAAMSNQVASSYCWKNFLSMQTLLGMSSLRKQFIGLLTTAGLITDDLGFFNRYSQDPVVLRAVICSGLFPGVASVMKKQKSVLYKTIEDGQVLLSASSVNSRDFNPKNPWLMYSEKIKMSSVMVRDSTCISDSTLLLFGGKLIDGHAPGHILMQGSYLEFFMKVDVANTVMRLRQEMDKLILRKLANPSMDIYTENKELVDAAFELMRGDDCSGSFVFGRATKGSGSSKGSAELKDKGTPDTKGILQTLVQRAGFAVPTYQTRSSGSQFISCVVVRGKKFIGEPAESKKQAEKNAAAMAAEWLTSLPRMQDRMALPLWSATGNARMPLALPGAHLLADYGSLRAPGRASRSLSIRAAIAHDTYEEPKKSFEARVKEEVSIDLNPPRGTRDFAPPLMLLRNWLFSHFKEVSRLFGFEEVDFPVVESEALYVRKAGEEITQQLYNFEDKSGRRLCLRPEITPSIARLIIQKGKSLVFPLRWFTIGQCWRYERMTKGRRREHYQWNMDIFGVPGVEAEAELLAAIVTLFTNMGFTANDVRIRVSNRKVLQAVLDRYSVPQDKFNSVCVVVDKINKISKEEVDQQLMDLGLSSTAINGIRHAILLKNLDDIQELIGSSSEAFLEMKKLFALSKAYGYDEWLVVDLGIVRGLSYYTGIVFEAFDTQGKFRAICGGGRYDKLISNFGGPSIPACGFGFGDAVIVDLLNECNLSPVLGHEVDDVVFVLDEELRCHACNIVSRLRSAGRTVDMILENKKLKWVFNYASRIDAKRMILLGIREWEEGNVRVKDLVTREETDVKVAELVPRVPKEVQRGQGKLPDKERNLRYLHPDEVKLVDASGRYPEEYEVGFPSRGILEAFVDECKQKHAEFKCRRRGDPAPGHLKYVLREMNLEDVDLEDLTIDDAMNLWVKNSGGIIWEDAYQLIHDHKLSISHILDMDVFKGQGKLAALKTRREPNIPNYLDD</sequence>
<dbReference type="eggNOG" id="KOG0920">
    <property type="taxonomic scope" value="Eukaryota"/>
</dbReference>
<evidence type="ECO:0000256" key="10">
    <source>
        <dbReference type="ARBA" id="ARBA00022917"/>
    </source>
</evidence>
<dbReference type="Gene3D" id="3.40.50.800">
    <property type="entry name" value="Anticodon-binding domain"/>
    <property type="match status" value="1"/>
</dbReference>
<dbReference type="SUPFAM" id="SSF54768">
    <property type="entry name" value="dsRNA-binding domain-like"/>
    <property type="match status" value="1"/>
</dbReference>
<dbReference type="Gene3D" id="1.20.120.1080">
    <property type="match status" value="1"/>
</dbReference>
<feature type="domain" description="DRBM" evidence="18">
    <location>
        <begin position="947"/>
        <end position="1011"/>
    </location>
</feature>
<dbReference type="PROSITE" id="PS50137">
    <property type="entry name" value="DS_RBD"/>
    <property type="match status" value="1"/>
</dbReference>
<dbReference type="InterPro" id="IPR006195">
    <property type="entry name" value="aa-tRNA-synth_II"/>
</dbReference>
<evidence type="ECO:0000256" key="7">
    <source>
        <dbReference type="ARBA" id="ARBA00022806"/>
    </source>
</evidence>
<evidence type="ECO:0000256" key="15">
    <source>
        <dbReference type="ARBA" id="ARBA00060772"/>
    </source>
</evidence>
<dbReference type="PANTHER" id="PTHR18934:SF229">
    <property type="entry name" value="DEXH-BOX ATP-DEPENDENT RNA HELICASE DEXH3"/>
    <property type="match status" value="1"/>
</dbReference>
<dbReference type="Gene3D" id="3.30.930.10">
    <property type="entry name" value="Bira Bifunctional Protein, Domain 2"/>
    <property type="match status" value="1"/>
</dbReference>
<dbReference type="PROSITE" id="PS51194">
    <property type="entry name" value="HELICASE_CTER"/>
    <property type="match status" value="1"/>
</dbReference>
<dbReference type="Pfam" id="PF26026">
    <property type="entry name" value="RNA_hel_CTD"/>
    <property type="match status" value="1"/>
</dbReference>
<dbReference type="PROSITE" id="PS51192">
    <property type="entry name" value="HELICASE_ATP_BIND_1"/>
    <property type="match status" value="1"/>
</dbReference>
<dbReference type="Pfam" id="PF21010">
    <property type="entry name" value="HA2_C"/>
    <property type="match status" value="1"/>
</dbReference>
<evidence type="ECO:0000256" key="5">
    <source>
        <dbReference type="ARBA" id="ARBA00022741"/>
    </source>
</evidence>
<dbReference type="HOGENOM" id="CLU_242011_0_0_1"/>
<dbReference type="InterPro" id="IPR004154">
    <property type="entry name" value="Anticodon-bd"/>
</dbReference>
<keyword evidence="9 16" id="KW-0694">RNA-binding</keyword>
<feature type="domain" description="Aminoacyl-transfer RNA synthetases class-II family profile" evidence="19">
    <location>
        <begin position="1092"/>
        <end position="1414"/>
    </location>
</feature>
<evidence type="ECO:0000256" key="1">
    <source>
        <dbReference type="ARBA" id="ARBA00008226"/>
    </source>
</evidence>
<dbReference type="InterPro" id="IPR015807">
    <property type="entry name" value="His-tRNA-ligase"/>
</dbReference>
<dbReference type="SMART" id="SM00847">
    <property type="entry name" value="HA2"/>
    <property type="match status" value="1"/>
</dbReference>
<dbReference type="Gene3D" id="3.40.50.300">
    <property type="entry name" value="P-loop containing nucleotide triphosphate hydrolases"/>
    <property type="match status" value="2"/>
</dbReference>
<gene>
    <name evidence="22" type="ORF">SELMODRAFT_419303</name>
</gene>
<dbReference type="GO" id="GO:0004386">
    <property type="term" value="F:helicase activity"/>
    <property type="evidence" value="ECO:0000318"/>
    <property type="project" value="GO_Central"/>
</dbReference>
<evidence type="ECO:0000256" key="13">
    <source>
        <dbReference type="ARBA" id="ARBA00047639"/>
    </source>
</evidence>
<dbReference type="InterPro" id="IPR001650">
    <property type="entry name" value="Helicase_C-like"/>
</dbReference>
<dbReference type="Pfam" id="PF07717">
    <property type="entry name" value="OB_NTP_bind"/>
    <property type="match status" value="1"/>
</dbReference>
<keyword evidence="8" id="KW-0067">ATP-binding</keyword>
<evidence type="ECO:0000313" key="22">
    <source>
        <dbReference type="EMBL" id="EFJ19043.1"/>
    </source>
</evidence>
<dbReference type="InterPro" id="IPR048333">
    <property type="entry name" value="HA2_WH"/>
</dbReference>
<dbReference type="Pfam" id="PF00270">
    <property type="entry name" value="DEAD"/>
    <property type="match status" value="1"/>
</dbReference>
<keyword evidence="11" id="KW-0030">Aminoacyl-tRNA synthetase</keyword>
<keyword evidence="4" id="KW-0436">Ligase</keyword>
<feature type="domain" description="Helicase ATP-binding" evidence="20">
    <location>
        <begin position="200"/>
        <end position="367"/>
    </location>
</feature>
<evidence type="ECO:0000259" key="18">
    <source>
        <dbReference type="PROSITE" id="PS50137"/>
    </source>
</evidence>
<evidence type="ECO:0000256" key="12">
    <source>
        <dbReference type="ARBA" id="ARBA00030619"/>
    </source>
</evidence>
<dbReference type="GO" id="GO:0004821">
    <property type="term" value="F:histidine-tRNA ligase activity"/>
    <property type="evidence" value="ECO:0007669"/>
    <property type="project" value="UniProtKB-EC"/>
</dbReference>
<dbReference type="GO" id="GO:0003724">
    <property type="term" value="F:RNA helicase activity"/>
    <property type="evidence" value="ECO:0007669"/>
    <property type="project" value="UniProtKB-EC"/>
</dbReference>
<dbReference type="InterPro" id="IPR036621">
    <property type="entry name" value="Anticodon-bd_dom_sf"/>
</dbReference>
<evidence type="ECO:0000256" key="16">
    <source>
        <dbReference type="PROSITE-ProRule" id="PRU00266"/>
    </source>
</evidence>
<dbReference type="EC" id="3.6.4.13" evidence="2"/>
<dbReference type="Gene3D" id="3.30.160.20">
    <property type="match status" value="1"/>
</dbReference>
<dbReference type="InterPro" id="IPR014001">
    <property type="entry name" value="Helicase_ATP-bd"/>
</dbReference>
<keyword evidence="5" id="KW-0547">Nucleotide-binding</keyword>
<evidence type="ECO:0000256" key="3">
    <source>
        <dbReference type="ARBA" id="ARBA00012815"/>
    </source>
</evidence>
<dbReference type="NCBIfam" id="TIGR00442">
    <property type="entry name" value="hisS"/>
    <property type="match status" value="1"/>
</dbReference>
<proteinExistence type="inferred from homology"/>
<dbReference type="GO" id="GO:0003723">
    <property type="term" value="F:RNA binding"/>
    <property type="evidence" value="ECO:0000318"/>
    <property type="project" value="GO_Central"/>
</dbReference>
<evidence type="ECO:0000256" key="8">
    <source>
        <dbReference type="ARBA" id="ARBA00022840"/>
    </source>
</evidence>
<comment type="similarity">
    <text evidence="15">Belongs to the DExH box helicase family.</text>
</comment>
<reference evidence="22 23" key="1">
    <citation type="journal article" date="2011" name="Science">
        <title>The Selaginella genome identifies genetic changes associated with the evolution of vascular plants.</title>
        <authorList>
            <person name="Banks J.A."/>
            <person name="Nishiyama T."/>
            <person name="Hasebe M."/>
            <person name="Bowman J.L."/>
            <person name="Gribskov M."/>
            <person name="dePamphilis C."/>
            <person name="Albert V.A."/>
            <person name="Aono N."/>
            <person name="Aoyama T."/>
            <person name="Ambrose B.A."/>
            <person name="Ashton N.W."/>
            <person name="Axtell M.J."/>
            <person name="Barker E."/>
            <person name="Barker M.S."/>
            <person name="Bennetzen J.L."/>
            <person name="Bonawitz N.D."/>
            <person name="Chapple C."/>
            <person name="Cheng C."/>
            <person name="Correa L.G."/>
            <person name="Dacre M."/>
            <person name="DeBarry J."/>
            <person name="Dreyer I."/>
            <person name="Elias M."/>
            <person name="Engstrom E.M."/>
            <person name="Estelle M."/>
            <person name="Feng L."/>
            <person name="Finet C."/>
            <person name="Floyd S.K."/>
            <person name="Frommer W.B."/>
            <person name="Fujita T."/>
            <person name="Gramzow L."/>
            <person name="Gutensohn M."/>
            <person name="Harholt J."/>
            <person name="Hattori M."/>
            <person name="Heyl A."/>
            <person name="Hirai T."/>
            <person name="Hiwatashi Y."/>
            <person name="Ishikawa M."/>
            <person name="Iwata M."/>
            <person name="Karol K.G."/>
            <person name="Koehler B."/>
            <person name="Kolukisaoglu U."/>
            <person name="Kubo M."/>
            <person name="Kurata T."/>
            <person name="Lalonde S."/>
            <person name="Li K."/>
            <person name="Li Y."/>
            <person name="Litt A."/>
            <person name="Lyons E."/>
            <person name="Manning G."/>
            <person name="Maruyama T."/>
            <person name="Michael T.P."/>
            <person name="Mikami K."/>
            <person name="Miyazaki S."/>
            <person name="Morinaga S."/>
            <person name="Murata T."/>
            <person name="Mueller-Roeber B."/>
            <person name="Nelson D.R."/>
            <person name="Obara M."/>
            <person name="Oguri Y."/>
            <person name="Olmstead R.G."/>
            <person name="Onodera N."/>
            <person name="Petersen B.L."/>
            <person name="Pils B."/>
            <person name="Prigge M."/>
            <person name="Rensing S.A."/>
            <person name="Riano-Pachon D.M."/>
            <person name="Roberts A.W."/>
            <person name="Sato Y."/>
            <person name="Scheller H.V."/>
            <person name="Schulz B."/>
            <person name="Schulz C."/>
            <person name="Shakirov E.V."/>
            <person name="Shibagaki N."/>
            <person name="Shinohara N."/>
            <person name="Shippen D.E."/>
            <person name="Soerensen I."/>
            <person name="Sotooka R."/>
            <person name="Sugimoto N."/>
            <person name="Sugita M."/>
            <person name="Sumikawa N."/>
            <person name="Tanurdzic M."/>
            <person name="Theissen G."/>
            <person name="Ulvskov P."/>
            <person name="Wakazuki S."/>
            <person name="Weng J.K."/>
            <person name="Willats W.W."/>
            <person name="Wipf D."/>
            <person name="Wolf P.G."/>
            <person name="Yang L."/>
            <person name="Zimmer A.D."/>
            <person name="Zhu Q."/>
            <person name="Mitros T."/>
            <person name="Hellsten U."/>
            <person name="Loque D."/>
            <person name="Otillar R."/>
            <person name="Salamov A."/>
            <person name="Schmutz J."/>
            <person name="Shapiro H."/>
            <person name="Lindquist E."/>
            <person name="Lucas S."/>
            <person name="Rokhsar D."/>
            <person name="Grigoriev I.V."/>
        </authorList>
    </citation>
    <scope>NUCLEOTIDE SEQUENCE [LARGE SCALE GENOMIC DNA]</scope>
</reference>
<dbReference type="FunFam" id="1.20.120.1080:FF:000002">
    <property type="entry name" value="Putative ATP-dependent RNA helicase DHX36"/>
    <property type="match status" value="1"/>
</dbReference>
<dbReference type="CDD" id="cd00773">
    <property type="entry name" value="HisRS-like_core"/>
    <property type="match status" value="1"/>
</dbReference>
<dbReference type="GO" id="GO:0005524">
    <property type="term" value="F:ATP binding"/>
    <property type="evidence" value="ECO:0007669"/>
    <property type="project" value="UniProtKB-KW"/>
</dbReference>
<evidence type="ECO:0000259" key="20">
    <source>
        <dbReference type="PROSITE" id="PS51192"/>
    </source>
</evidence>
<name>D8S8H4_SELML</name>
<dbReference type="Proteomes" id="UP000001514">
    <property type="component" value="Unassembled WGS sequence"/>
</dbReference>
<dbReference type="InterPro" id="IPR014720">
    <property type="entry name" value="dsRBD_dom"/>
</dbReference>
<organism evidence="23">
    <name type="scientific">Selaginella moellendorffii</name>
    <name type="common">Spikemoss</name>
    <dbReference type="NCBI Taxonomy" id="88036"/>
    <lineage>
        <taxon>Eukaryota</taxon>
        <taxon>Viridiplantae</taxon>
        <taxon>Streptophyta</taxon>
        <taxon>Embryophyta</taxon>
        <taxon>Tracheophyta</taxon>
        <taxon>Lycopodiopsida</taxon>
        <taxon>Selaginellales</taxon>
        <taxon>Selaginellaceae</taxon>
        <taxon>Selaginella</taxon>
    </lineage>
</organism>
<dbReference type="GO" id="GO:0006427">
    <property type="term" value="P:histidyl-tRNA aminoacylation"/>
    <property type="evidence" value="ECO:0007669"/>
    <property type="project" value="InterPro"/>
</dbReference>
<comment type="similarity">
    <text evidence="1">Belongs to the class-II aminoacyl-tRNA synthetase family.</text>
</comment>
<keyword evidence="10" id="KW-0648">Protein biosynthesis</keyword>
<keyword evidence="7" id="KW-0347">Helicase</keyword>
<evidence type="ECO:0000256" key="11">
    <source>
        <dbReference type="ARBA" id="ARBA00023146"/>
    </source>
</evidence>
<evidence type="ECO:0000313" key="23">
    <source>
        <dbReference type="Proteomes" id="UP000001514"/>
    </source>
</evidence>
<dbReference type="EMBL" id="GL377607">
    <property type="protein sequence ID" value="EFJ19043.1"/>
    <property type="molecule type" value="Genomic_DNA"/>
</dbReference>
<dbReference type="SMART" id="SM00490">
    <property type="entry name" value="HELICc"/>
    <property type="match status" value="1"/>
</dbReference>
<dbReference type="Pfam" id="PF03129">
    <property type="entry name" value="HGTP_anticodon"/>
    <property type="match status" value="1"/>
</dbReference>
<dbReference type="Pfam" id="PF13393">
    <property type="entry name" value="tRNA-synt_His"/>
    <property type="match status" value="1"/>
</dbReference>
<keyword evidence="23" id="KW-1185">Reference proteome</keyword>
<dbReference type="KEGG" id="smo:SELMODRAFT_419303"/>
<dbReference type="InParanoid" id="D8S8H4"/>
<dbReference type="CDD" id="cd17917">
    <property type="entry name" value="DEXHc_RHA-like"/>
    <property type="match status" value="1"/>
</dbReference>
<dbReference type="SMART" id="SM00487">
    <property type="entry name" value="DEXDc"/>
    <property type="match status" value="1"/>
</dbReference>
<comment type="catalytic activity">
    <reaction evidence="13">
        <text>tRNA(His) + L-histidine + ATP = L-histidyl-tRNA(His) + AMP + diphosphate + H(+)</text>
        <dbReference type="Rhea" id="RHEA:17313"/>
        <dbReference type="Rhea" id="RHEA-COMP:9665"/>
        <dbReference type="Rhea" id="RHEA-COMP:9689"/>
        <dbReference type="ChEBI" id="CHEBI:15378"/>
        <dbReference type="ChEBI" id="CHEBI:30616"/>
        <dbReference type="ChEBI" id="CHEBI:33019"/>
        <dbReference type="ChEBI" id="CHEBI:57595"/>
        <dbReference type="ChEBI" id="CHEBI:78442"/>
        <dbReference type="ChEBI" id="CHEBI:78527"/>
        <dbReference type="ChEBI" id="CHEBI:456215"/>
        <dbReference type="EC" id="6.1.1.21"/>
    </reaction>
</comment>
<dbReference type="SUPFAM" id="SSF52954">
    <property type="entry name" value="Class II aaRS ABD-related"/>
    <property type="match status" value="1"/>
</dbReference>
<dbReference type="InterPro" id="IPR059023">
    <property type="entry name" value="RNA_hel_CTD"/>
</dbReference>
<feature type="region of interest" description="Disordered" evidence="17">
    <location>
        <begin position="135"/>
        <end position="166"/>
    </location>
</feature>
<dbReference type="InterPro" id="IPR027417">
    <property type="entry name" value="P-loop_NTPase"/>
</dbReference>
<dbReference type="FunFam" id="3.30.930.10:FF:000054">
    <property type="entry name" value="Histidine--tRNA ligase chloroplastic/mitochondrial"/>
    <property type="match status" value="1"/>
</dbReference>
<dbReference type="InterPro" id="IPR007502">
    <property type="entry name" value="Helicase-assoc_dom"/>
</dbReference>
<evidence type="ECO:0000256" key="9">
    <source>
        <dbReference type="ARBA" id="ARBA00022884"/>
    </source>
</evidence>
<dbReference type="FunCoup" id="D8S8H4">
    <property type="interactions" value="4543"/>
</dbReference>
<evidence type="ECO:0000259" key="21">
    <source>
        <dbReference type="PROSITE" id="PS51194"/>
    </source>
</evidence>
<feature type="compositionally biased region" description="Polar residues" evidence="17">
    <location>
        <begin position="149"/>
        <end position="162"/>
    </location>
</feature>
<dbReference type="HAMAP" id="MF_00127">
    <property type="entry name" value="His_tRNA_synth"/>
    <property type="match status" value="1"/>
</dbReference>
<evidence type="ECO:0000256" key="14">
    <source>
        <dbReference type="ARBA" id="ARBA00047984"/>
    </source>
</evidence>
<dbReference type="FunFam" id="3.40.50.800:FF:000017">
    <property type="entry name" value="Histidine--tRNA ligase chloroplastic/mitochondrial"/>
    <property type="match status" value="1"/>
</dbReference>
<dbReference type="STRING" id="88036.D8S8H4"/>
<dbReference type="PANTHER" id="PTHR18934">
    <property type="entry name" value="ATP-DEPENDENT RNA HELICASE"/>
    <property type="match status" value="1"/>
</dbReference>
<keyword evidence="6" id="KW-0378">Hydrolase</keyword>
<comment type="catalytic activity">
    <reaction evidence="14">
        <text>ATP + H2O = ADP + phosphate + H(+)</text>
        <dbReference type="Rhea" id="RHEA:13065"/>
        <dbReference type="ChEBI" id="CHEBI:15377"/>
        <dbReference type="ChEBI" id="CHEBI:15378"/>
        <dbReference type="ChEBI" id="CHEBI:30616"/>
        <dbReference type="ChEBI" id="CHEBI:43474"/>
        <dbReference type="ChEBI" id="CHEBI:456216"/>
        <dbReference type="EC" id="3.6.4.13"/>
    </reaction>
</comment>
<dbReference type="PROSITE" id="PS50862">
    <property type="entry name" value="AA_TRNA_LIGASE_II"/>
    <property type="match status" value="1"/>
</dbReference>
<evidence type="ECO:0000256" key="17">
    <source>
        <dbReference type="SAM" id="MobiDB-lite"/>
    </source>
</evidence>
<evidence type="ECO:0000259" key="19">
    <source>
        <dbReference type="PROSITE" id="PS50862"/>
    </source>
</evidence>
<evidence type="ECO:0000256" key="4">
    <source>
        <dbReference type="ARBA" id="ARBA00022598"/>
    </source>
</evidence>
<dbReference type="Gramene" id="EFJ19043">
    <property type="protein sequence ID" value="EFJ19043"/>
    <property type="gene ID" value="SELMODRAFT_419303"/>
</dbReference>
<dbReference type="CDD" id="cd00859">
    <property type="entry name" value="HisRS_anticodon"/>
    <property type="match status" value="1"/>
</dbReference>
<protein>
    <recommendedName>
        <fullName evidence="12">Histidyl-tRNA synthetase</fullName>
        <ecNumber evidence="2">3.6.4.13</ecNumber>
        <ecNumber evidence="3">6.1.1.21</ecNumber>
    </recommendedName>
</protein>
<dbReference type="Pfam" id="PF04408">
    <property type="entry name" value="WHD_HA2"/>
    <property type="match status" value="1"/>
</dbReference>
<feature type="domain" description="Helicase C-terminal" evidence="21">
    <location>
        <begin position="398"/>
        <end position="587"/>
    </location>
</feature>
<dbReference type="InterPro" id="IPR041715">
    <property type="entry name" value="HisRS-like_core"/>
</dbReference>
<dbReference type="InterPro" id="IPR011545">
    <property type="entry name" value="DEAD/DEAH_box_helicase_dom"/>
</dbReference>
<evidence type="ECO:0000256" key="2">
    <source>
        <dbReference type="ARBA" id="ARBA00012552"/>
    </source>
</evidence>
<dbReference type="GO" id="GO:0016787">
    <property type="term" value="F:hydrolase activity"/>
    <property type="evidence" value="ECO:0007669"/>
    <property type="project" value="UniProtKB-KW"/>
</dbReference>